<dbReference type="PANTHER" id="PTHR11748">
    <property type="entry name" value="D-LACTATE DEHYDROGENASE"/>
    <property type="match status" value="1"/>
</dbReference>
<dbReference type="RefSeq" id="WP_107933556.1">
    <property type="nucleotide sequence ID" value="NZ_PYWJ01000006.1"/>
</dbReference>
<comment type="similarity">
    <text evidence="2">Belongs to the FAD-binding oxidoreductase/transferase type 4 family.</text>
</comment>
<dbReference type="GO" id="GO:0004458">
    <property type="term" value="F:D-lactate dehydrogenase (cytochrome) activity"/>
    <property type="evidence" value="ECO:0007669"/>
    <property type="project" value="UniProtKB-EC"/>
</dbReference>
<dbReference type="PROSITE" id="PS51387">
    <property type="entry name" value="FAD_PCMH"/>
    <property type="match status" value="1"/>
</dbReference>
<gene>
    <name evidence="9" type="ORF">BJ095_11732</name>
</gene>
<dbReference type="OrthoDB" id="9767256at2"/>
<dbReference type="InterPro" id="IPR006094">
    <property type="entry name" value="Oxid_FAD_bind_N"/>
</dbReference>
<sequence>MNQVKGDLKSINLVERLKEILPEDRITTNETVLLNHSQDESFHPSSLPDVVVFPQVKEEVVGILRFANDHKIPVVPFGAGSGLEGQTIPICGGITIDFQEMNKIMDINPRDLLVVVQPGITRLQLNAELGKHGLFFPVDPGADATIGGMASTNASGTTTVRYGAMKDNVRDLEVVLADGSVIHTGSKAKKSSSGYRLTELFVGSEGTLGAFTELTLQVYGIPEVTVAGRAVFSSLHNAVQAATSLLQIGVPIARMELVEAITIKGMNKSSGTNYTEDTTLFLEFHGSKGNVDGDLDITKELFTGFGCYQFDIETDSIGRKKLWEVRHNHLYILKHANPGKKVLNTDVCVPLSALVEAIEFSRKCIDENGLDGSIIGHIGDGNFHASIVLDQNNLEKVDSVNEQIVKFALSVGGTCTGEHGVGLGKMKYQHEQHGKALDVMKSIKKVLDPSNILNPGKIFRLD</sequence>
<dbReference type="Pfam" id="PF02913">
    <property type="entry name" value="FAD-oxidase_C"/>
    <property type="match status" value="1"/>
</dbReference>
<dbReference type="AlphaFoldDB" id="A0A318TMB1"/>
<evidence type="ECO:0000256" key="2">
    <source>
        <dbReference type="ARBA" id="ARBA00008000"/>
    </source>
</evidence>
<proteinExistence type="inferred from homology"/>
<dbReference type="InterPro" id="IPR016171">
    <property type="entry name" value="Vanillyl_alc_oxidase_C-sub2"/>
</dbReference>
<dbReference type="Proteomes" id="UP000247416">
    <property type="component" value="Unassembled WGS sequence"/>
</dbReference>
<dbReference type="PANTHER" id="PTHR11748:SF111">
    <property type="entry name" value="D-LACTATE DEHYDROGENASE, MITOCHONDRIAL-RELATED"/>
    <property type="match status" value="1"/>
</dbReference>
<evidence type="ECO:0000256" key="4">
    <source>
        <dbReference type="ARBA" id="ARBA00022827"/>
    </source>
</evidence>
<evidence type="ECO:0000259" key="8">
    <source>
        <dbReference type="PROSITE" id="PS51387"/>
    </source>
</evidence>
<dbReference type="Gene3D" id="3.30.70.2740">
    <property type="match status" value="1"/>
</dbReference>
<evidence type="ECO:0000313" key="9">
    <source>
        <dbReference type="EMBL" id="PYF05623.1"/>
    </source>
</evidence>
<dbReference type="Gene3D" id="1.10.45.10">
    <property type="entry name" value="Vanillyl-alcohol Oxidase, Chain A, domain 4"/>
    <property type="match status" value="1"/>
</dbReference>
<dbReference type="InterPro" id="IPR016166">
    <property type="entry name" value="FAD-bd_PCMH"/>
</dbReference>
<evidence type="ECO:0000256" key="1">
    <source>
        <dbReference type="ARBA" id="ARBA00001974"/>
    </source>
</evidence>
<evidence type="ECO:0000256" key="7">
    <source>
        <dbReference type="ARBA" id="ARBA00038897"/>
    </source>
</evidence>
<keyword evidence="4" id="KW-0274">FAD</keyword>
<dbReference type="FunFam" id="1.10.45.10:FF:000001">
    <property type="entry name" value="D-lactate dehydrogenase mitochondrial"/>
    <property type="match status" value="1"/>
</dbReference>
<keyword evidence="5" id="KW-0809">Transit peptide</keyword>
<dbReference type="FunFam" id="3.30.465.10:FF:000016">
    <property type="entry name" value="probable D-lactate dehydrogenase, mitochondrial"/>
    <property type="match status" value="1"/>
</dbReference>
<dbReference type="InterPro" id="IPR036318">
    <property type="entry name" value="FAD-bd_PCMH-like_sf"/>
</dbReference>
<protein>
    <recommendedName>
        <fullName evidence="7">D-lactate dehydrogenase (cytochrome)</fullName>
        <ecNumber evidence="7">1.1.2.4</ecNumber>
    </recommendedName>
</protein>
<reference evidence="9 10" key="1">
    <citation type="submission" date="2018-06" db="EMBL/GenBank/DDBJ databases">
        <title>Genomic Encyclopedia of Archaeal and Bacterial Type Strains, Phase II (KMG-II): from individual species to whole genera.</title>
        <authorList>
            <person name="Goeker M."/>
        </authorList>
    </citation>
    <scope>NUCLEOTIDE SEQUENCE [LARGE SCALE GENOMIC DNA]</scope>
    <source>
        <strain evidence="9 10">KACC 16626</strain>
    </source>
</reference>
<dbReference type="SUPFAM" id="SSF56176">
    <property type="entry name" value="FAD-binding/transporter-associated domain-like"/>
    <property type="match status" value="1"/>
</dbReference>
<evidence type="ECO:0000256" key="5">
    <source>
        <dbReference type="ARBA" id="ARBA00022946"/>
    </source>
</evidence>
<dbReference type="InterPro" id="IPR016164">
    <property type="entry name" value="FAD-linked_Oxase-like_C"/>
</dbReference>
<organism evidence="9 10">
    <name type="scientific">Ureibacillus chungkukjangi</name>
    <dbReference type="NCBI Taxonomy" id="1202712"/>
    <lineage>
        <taxon>Bacteria</taxon>
        <taxon>Bacillati</taxon>
        <taxon>Bacillota</taxon>
        <taxon>Bacilli</taxon>
        <taxon>Bacillales</taxon>
        <taxon>Caryophanaceae</taxon>
        <taxon>Ureibacillus</taxon>
    </lineage>
</organism>
<feature type="domain" description="FAD-binding PCMH-type" evidence="8">
    <location>
        <begin position="44"/>
        <end position="221"/>
    </location>
</feature>
<dbReference type="Gene3D" id="3.30.465.10">
    <property type="match status" value="1"/>
</dbReference>
<dbReference type="GO" id="GO:0008720">
    <property type="term" value="F:D-lactate dehydrogenase (NAD+) activity"/>
    <property type="evidence" value="ECO:0007669"/>
    <property type="project" value="TreeGrafter"/>
</dbReference>
<comment type="cofactor">
    <cofactor evidence="1">
        <name>FAD</name>
        <dbReference type="ChEBI" id="CHEBI:57692"/>
    </cofactor>
</comment>
<dbReference type="Pfam" id="PF01565">
    <property type="entry name" value="FAD_binding_4"/>
    <property type="match status" value="1"/>
</dbReference>
<name>A0A318TMB1_9BACL</name>
<keyword evidence="6" id="KW-0560">Oxidoreductase</keyword>
<keyword evidence="10" id="KW-1185">Reference proteome</keyword>
<dbReference type="GO" id="GO:1903457">
    <property type="term" value="P:lactate catabolic process"/>
    <property type="evidence" value="ECO:0007669"/>
    <property type="project" value="TreeGrafter"/>
</dbReference>
<dbReference type="SUPFAM" id="SSF55103">
    <property type="entry name" value="FAD-linked oxidases, C-terminal domain"/>
    <property type="match status" value="1"/>
</dbReference>
<dbReference type="InterPro" id="IPR016169">
    <property type="entry name" value="FAD-bd_PCMH_sub2"/>
</dbReference>
<evidence type="ECO:0000313" key="10">
    <source>
        <dbReference type="Proteomes" id="UP000247416"/>
    </source>
</evidence>
<dbReference type="GO" id="GO:0071949">
    <property type="term" value="F:FAD binding"/>
    <property type="evidence" value="ECO:0007669"/>
    <property type="project" value="InterPro"/>
</dbReference>
<evidence type="ECO:0000256" key="3">
    <source>
        <dbReference type="ARBA" id="ARBA00022630"/>
    </source>
</evidence>
<comment type="caution">
    <text evidence="9">The sequence shown here is derived from an EMBL/GenBank/DDBJ whole genome shotgun (WGS) entry which is preliminary data.</text>
</comment>
<keyword evidence="3" id="KW-0285">Flavoprotein</keyword>
<evidence type="ECO:0000256" key="6">
    <source>
        <dbReference type="ARBA" id="ARBA00023002"/>
    </source>
</evidence>
<dbReference type="FunFam" id="3.30.70.2740:FF:000001">
    <property type="entry name" value="D-lactate dehydrogenase mitochondrial"/>
    <property type="match status" value="1"/>
</dbReference>
<dbReference type="InterPro" id="IPR004113">
    <property type="entry name" value="FAD-bd_oxidored_4_C"/>
</dbReference>
<dbReference type="EC" id="1.1.2.4" evidence="7"/>
<accession>A0A318TMB1</accession>
<dbReference type="EMBL" id="QJTJ01000017">
    <property type="protein sequence ID" value="PYF05623.1"/>
    <property type="molecule type" value="Genomic_DNA"/>
</dbReference>